<dbReference type="GO" id="GO:0010134">
    <property type="term" value="P:sulfate assimilation via adenylyl sulfate reduction"/>
    <property type="evidence" value="ECO:0007669"/>
    <property type="project" value="TreeGrafter"/>
</dbReference>
<evidence type="ECO:0000259" key="8">
    <source>
        <dbReference type="Pfam" id="PF01583"/>
    </source>
</evidence>
<dbReference type="NCBIfam" id="NF004041">
    <property type="entry name" value="PRK05541.1"/>
    <property type="match status" value="1"/>
</dbReference>
<evidence type="ECO:0000256" key="1">
    <source>
        <dbReference type="ARBA" id="ARBA00001823"/>
    </source>
</evidence>
<name>E4TMF3_MARTH</name>
<dbReference type="AlphaFoldDB" id="E4TMF3"/>
<dbReference type="Proteomes" id="UP000008720">
    <property type="component" value="Chromosome"/>
</dbReference>
<dbReference type="NCBIfam" id="TIGR00455">
    <property type="entry name" value="apsK"/>
    <property type="match status" value="1"/>
</dbReference>
<dbReference type="GO" id="GO:0005737">
    <property type="term" value="C:cytoplasm"/>
    <property type="evidence" value="ECO:0007669"/>
    <property type="project" value="TreeGrafter"/>
</dbReference>
<gene>
    <name evidence="6" type="primary">cysC</name>
    <name evidence="9" type="ordered locus">Ftrac_2434</name>
</gene>
<keyword evidence="5 6" id="KW-0067">ATP-binding</keyword>
<dbReference type="GO" id="GO:0004020">
    <property type="term" value="F:adenylylsulfate kinase activity"/>
    <property type="evidence" value="ECO:0007669"/>
    <property type="project" value="UniProtKB-UniRule"/>
</dbReference>
<dbReference type="InterPro" id="IPR002891">
    <property type="entry name" value="APS"/>
</dbReference>
<dbReference type="HOGENOM" id="CLU_046932_1_0_10"/>
<keyword evidence="6" id="KW-0597">Phosphoprotein</keyword>
<evidence type="ECO:0000313" key="9">
    <source>
        <dbReference type="EMBL" id="ADR22412.1"/>
    </source>
</evidence>
<comment type="function">
    <text evidence="6 7">Catalyzes the synthesis of activated sulfate.</text>
</comment>
<dbReference type="UniPathway" id="UPA00140">
    <property type="reaction ID" value="UER00205"/>
</dbReference>
<dbReference type="eggNOG" id="COG0529">
    <property type="taxonomic scope" value="Bacteria"/>
</dbReference>
<dbReference type="PANTHER" id="PTHR42700">
    <property type="entry name" value="SULFATE ADENYLYLTRANSFERASE"/>
    <property type="match status" value="1"/>
</dbReference>
<comment type="pathway">
    <text evidence="6 7">Sulfur metabolism; hydrogen sulfide biosynthesis; sulfite from sulfate: step 2/3.</text>
</comment>
<dbReference type="InterPro" id="IPR027417">
    <property type="entry name" value="P-loop_NTPase"/>
</dbReference>
<evidence type="ECO:0000256" key="6">
    <source>
        <dbReference type="HAMAP-Rule" id="MF_00065"/>
    </source>
</evidence>
<dbReference type="HAMAP" id="MF_00065">
    <property type="entry name" value="Adenylyl_sulf_kinase"/>
    <property type="match status" value="1"/>
</dbReference>
<evidence type="ECO:0000256" key="5">
    <source>
        <dbReference type="ARBA" id="ARBA00022840"/>
    </source>
</evidence>
<accession>E4TMF3</accession>
<dbReference type="InterPro" id="IPR059117">
    <property type="entry name" value="APS_kinase_dom"/>
</dbReference>
<protein>
    <recommendedName>
        <fullName evidence="2 6">Adenylyl-sulfate kinase</fullName>
        <ecNumber evidence="2 6">2.7.1.25</ecNumber>
    </recommendedName>
    <alternativeName>
        <fullName evidence="6">APS kinase</fullName>
    </alternativeName>
    <alternativeName>
        <fullName evidence="6">ATP adenosine-5'-phosphosulfate 3'-phosphotransferase</fullName>
    </alternativeName>
    <alternativeName>
        <fullName evidence="6">Adenosine-5'-phosphosulfate kinase</fullName>
    </alternativeName>
</protein>
<keyword evidence="3 6" id="KW-0808">Transferase</keyword>
<reference evidence="9 10" key="1">
    <citation type="journal article" date="2011" name="Stand. Genomic Sci.">
        <title>Complete genome sequence of Marivirga tractuosa type strain (H-43).</title>
        <authorList>
            <person name="Pagani I."/>
            <person name="Chertkov O."/>
            <person name="Lapidus A."/>
            <person name="Lucas S."/>
            <person name="Del Rio T.G."/>
            <person name="Tice H."/>
            <person name="Copeland A."/>
            <person name="Cheng J.F."/>
            <person name="Nolan M."/>
            <person name="Saunders E."/>
            <person name="Pitluck S."/>
            <person name="Held B."/>
            <person name="Goodwin L."/>
            <person name="Liolios K."/>
            <person name="Ovchinikova G."/>
            <person name="Ivanova N."/>
            <person name="Mavromatis K."/>
            <person name="Pati A."/>
            <person name="Chen A."/>
            <person name="Palaniappan K."/>
            <person name="Land M."/>
            <person name="Hauser L."/>
            <person name="Jeffries C.D."/>
            <person name="Detter J.C."/>
            <person name="Han C."/>
            <person name="Tapia R."/>
            <person name="Ngatchou-Djao O.D."/>
            <person name="Rohde M."/>
            <person name="Goker M."/>
            <person name="Spring S."/>
            <person name="Sikorski J."/>
            <person name="Woyke T."/>
            <person name="Bristow J."/>
            <person name="Eisen J.A."/>
            <person name="Markowitz V."/>
            <person name="Hugenholtz P."/>
            <person name="Klenk H.P."/>
            <person name="Kyrpides N.C."/>
        </authorList>
    </citation>
    <scope>NUCLEOTIDE SEQUENCE [LARGE SCALE GENOMIC DNA]</scope>
    <source>
        <strain evidence="10">ATCC 23168 / DSM 4126 / NBRC 15989 / NCIMB 1408 / VKM B-1430 / H-43</strain>
    </source>
</reference>
<evidence type="ECO:0000256" key="7">
    <source>
        <dbReference type="RuleBase" id="RU004347"/>
    </source>
</evidence>
<dbReference type="GO" id="GO:0070814">
    <property type="term" value="P:hydrogen sulfide biosynthetic process"/>
    <property type="evidence" value="ECO:0007669"/>
    <property type="project" value="UniProtKB-UniRule"/>
</dbReference>
<evidence type="ECO:0000256" key="2">
    <source>
        <dbReference type="ARBA" id="ARBA00012121"/>
    </source>
</evidence>
<dbReference type="NCBIfam" id="NF003013">
    <property type="entry name" value="PRK03846.1"/>
    <property type="match status" value="1"/>
</dbReference>
<dbReference type="GO" id="GO:0005524">
    <property type="term" value="F:ATP binding"/>
    <property type="evidence" value="ECO:0007669"/>
    <property type="project" value="UniProtKB-UniRule"/>
</dbReference>
<feature type="binding site" evidence="6">
    <location>
        <begin position="34"/>
        <end position="41"/>
    </location>
    <ligand>
        <name>ATP</name>
        <dbReference type="ChEBI" id="CHEBI:30616"/>
    </ligand>
</feature>
<proteinExistence type="inferred from homology"/>
<dbReference type="Pfam" id="PF01583">
    <property type="entry name" value="APS_kinase"/>
    <property type="match status" value="1"/>
</dbReference>
<dbReference type="STRING" id="643867.Ftrac_2434"/>
<comment type="similarity">
    <text evidence="6 7">Belongs to the APS kinase family.</text>
</comment>
<dbReference type="GO" id="GO:0004781">
    <property type="term" value="F:sulfate adenylyltransferase (ATP) activity"/>
    <property type="evidence" value="ECO:0007669"/>
    <property type="project" value="TreeGrafter"/>
</dbReference>
<organism evidence="9 10">
    <name type="scientific">Marivirga tractuosa (strain ATCC 23168 / DSM 4126 / NBRC 15989 / NCIMB 1408 / VKM B-1430 / H-43)</name>
    <name type="common">Microscilla tractuosa</name>
    <name type="synonym">Flexibacter tractuosus</name>
    <dbReference type="NCBI Taxonomy" id="643867"/>
    <lineage>
        <taxon>Bacteria</taxon>
        <taxon>Pseudomonadati</taxon>
        <taxon>Bacteroidota</taxon>
        <taxon>Cytophagia</taxon>
        <taxon>Cytophagales</taxon>
        <taxon>Marivirgaceae</taxon>
        <taxon>Marivirga</taxon>
    </lineage>
</organism>
<dbReference type="GO" id="GO:0019379">
    <property type="term" value="P:sulfate assimilation, phosphoadenylyl sulfate reduction by phosphoadenylyl-sulfate reductase (thioredoxin)"/>
    <property type="evidence" value="ECO:0007669"/>
    <property type="project" value="TreeGrafter"/>
</dbReference>
<feature type="active site" description="Phosphoserine intermediate" evidence="6">
    <location>
        <position position="108"/>
    </location>
</feature>
<dbReference type="CDD" id="cd02027">
    <property type="entry name" value="APSK"/>
    <property type="match status" value="1"/>
</dbReference>
<evidence type="ECO:0000256" key="3">
    <source>
        <dbReference type="ARBA" id="ARBA00022679"/>
    </source>
</evidence>
<keyword evidence="4 6" id="KW-0547">Nucleotide-binding</keyword>
<dbReference type="PANTHER" id="PTHR42700:SF1">
    <property type="entry name" value="SULFATE ADENYLYLTRANSFERASE"/>
    <property type="match status" value="1"/>
</dbReference>
<dbReference type="EMBL" id="CP002349">
    <property type="protein sequence ID" value="ADR22412.1"/>
    <property type="molecule type" value="Genomic_DNA"/>
</dbReference>
<dbReference type="InterPro" id="IPR050512">
    <property type="entry name" value="Sulf_AdTrans/APS_kinase"/>
</dbReference>
<keyword evidence="10" id="KW-1185">Reference proteome</keyword>
<evidence type="ECO:0000313" key="10">
    <source>
        <dbReference type="Proteomes" id="UP000008720"/>
    </source>
</evidence>
<dbReference type="EC" id="2.7.1.25" evidence="2 6"/>
<dbReference type="Gene3D" id="3.40.50.300">
    <property type="entry name" value="P-loop containing nucleotide triphosphate hydrolases"/>
    <property type="match status" value="1"/>
</dbReference>
<comment type="catalytic activity">
    <reaction evidence="1 6 7">
        <text>adenosine 5'-phosphosulfate + ATP = 3'-phosphoadenylyl sulfate + ADP + H(+)</text>
        <dbReference type="Rhea" id="RHEA:24152"/>
        <dbReference type="ChEBI" id="CHEBI:15378"/>
        <dbReference type="ChEBI" id="CHEBI:30616"/>
        <dbReference type="ChEBI" id="CHEBI:58243"/>
        <dbReference type="ChEBI" id="CHEBI:58339"/>
        <dbReference type="ChEBI" id="CHEBI:456216"/>
        <dbReference type="EC" id="2.7.1.25"/>
    </reaction>
</comment>
<dbReference type="KEGG" id="mtt:Ftrac_2434"/>
<dbReference type="RefSeq" id="WP_013454555.1">
    <property type="nucleotide sequence ID" value="NC_014759.1"/>
</dbReference>
<keyword evidence="6 7" id="KW-0418">Kinase</keyword>
<evidence type="ECO:0000256" key="4">
    <source>
        <dbReference type="ARBA" id="ARBA00022741"/>
    </source>
</evidence>
<feature type="domain" description="APS kinase" evidence="8">
    <location>
        <begin position="26"/>
        <end position="175"/>
    </location>
</feature>
<sequence length="198" mass="22077">MSLENIYPIFDTILSRSDKEKMLKQKSIVIWMVGLSGSGKSTLARALENSLHEEGYLTQLLDGDNMRTGINNNLGFSPEDRTENIRRAAETAKLFMNAGLVTICSFISPTDEIRKMAKEIIGDGYVEVYVDCPVEVCEERDVKGLYAKARKGEIPDFTGVSAPFDAPKNPEVAVDTANQTLEQSHQELVKAIIERIKY</sequence>
<dbReference type="SUPFAM" id="SSF52540">
    <property type="entry name" value="P-loop containing nucleoside triphosphate hydrolases"/>
    <property type="match status" value="1"/>
</dbReference>